<proteinExistence type="inferred from homology"/>
<organism evidence="3 4">
    <name type="scientific">Paenibacillus woosongensis</name>
    <dbReference type="NCBI Taxonomy" id="307580"/>
    <lineage>
        <taxon>Bacteria</taxon>
        <taxon>Bacillati</taxon>
        <taxon>Bacillota</taxon>
        <taxon>Bacilli</taxon>
        <taxon>Bacillales</taxon>
        <taxon>Paenibacillaceae</taxon>
        <taxon>Paenibacillus</taxon>
    </lineage>
</organism>
<sequence length="285" mass="32084">MSEVRGLGLIPSPIDKRDILMSSILPEFSIPRQFVVENITPVRDQGPDGTCVGFACAVGMKESQEQKEHNKYIELSPRYLYQKCKEIDGIPEANGTYIRVAMEILYHIGVCEEIFWPYHPTQIGRPMPGADENAKNYKVKSYCNMGKSLDTMKRSLVVNGPFVIGVTVYDNWRNPEVGKTGKIPLPSGNILGGHALCVVGYDDDTQMFKFKNSWGDKWGDRGFGYLPYPYTEADTYFEAYGATDLIDDVEALVKAKEKVLQQMGENFKENAKPGDWGGEQKINYH</sequence>
<dbReference type="RefSeq" id="WP_213592139.1">
    <property type="nucleotide sequence ID" value="NZ_BOSM01000005.1"/>
</dbReference>
<accession>A0ABQ4MTU4</accession>
<comment type="caution">
    <text evidence="3">The sequence shown here is derived from an EMBL/GenBank/DDBJ whole genome shotgun (WGS) entry which is preliminary data.</text>
</comment>
<dbReference type="InterPro" id="IPR025660">
    <property type="entry name" value="Pept_his_AS"/>
</dbReference>
<dbReference type="PROSITE" id="PS00639">
    <property type="entry name" value="THIOL_PROTEASE_HIS"/>
    <property type="match status" value="1"/>
</dbReference>
<gene>
    <name evidence="3" type="ORF">J15TS10_31630</name>
</gene>
<keyword evidence="4" id="KW-1185">Reference proteome</keyword>
<dbReference type="PANTHER" id="PTHR12411">
    <property type="entry name" value="CYSTEINE PROTEASE FAMILY C1-RELATED"/>
    <property type="match status" value="1"/>
</dbReference>
<evidence type="ECO:0000259" key="2">
    <source>
        <dbReference type="SMART" id="SM00645"/>
    </source>
</evidence>
<dbReference type="EMBL" id="BOSM01000005">
    <property type="protein sequence ID" value="GIP59349.1"/>
    <property type="molecule type" value="Genomic_DNA"/>
</dbReference>
<dbReference type="SMART" id="SM00645">
    <property type="entry name" value="Pept_C1"/>
    <property type="match status" value="1"/>
</dbReference>
<dbReference type="SUPFAM" id="SSF54001">
    <property type="entry name" value="Cysteine proteinases"/>
    <property type="match status" value="1"/>
</dbReference>
<reference evidence="3 4" key="1">
    <citation type="submission" date="2021-03" db="EMBL/GenBank/DDBJ databases">
        <title>Antimicrobial resistance genes in bacteria isolated from Japanese honey, and their potential for conferring macrolide and lincosamide resistance in the American foulbrood pathogen Paenibacillus larvae.</title>
        <authorList>
            <person name="Okamoto M."/>
            <person name="Kumagai M."/>
            <person name="Kanamori H."/>
            <person name="Takamatsu D."/>
        </authorList>
    </citation>
    <scope>NUCLEOTIDE SEQUENCE [LARGE SCALE GENOMIC DNA]</scope>
    <source>
        <strain evidence="3 4">J15TS10</strain>
    </source>
</reference>
<protein>
    <recommendedName>
        <fullName evidence="2">Peptidase C1A papain C-terminal domain-containing protein</fullName>
    </recommendedName>
</protein>
<comment type="similarity">
    <text evidence="1">Belongs to the peptidase C1 family.</text>
</comment>
<dbReference type="InterPro" id="IPR013128">
    <property type="entry name" value="Peptidase_C1A"/>
</dbReference>
<dbReference type="Gene3D" id="3.90.70.10">
    <property type="entry name" value="Cysteine proteinases"/>
    <property type="match status" value="1"/>
</dbReference>
<dbReference type="Proteomes" id="UP000681290">
    <property type="component" value="Unassembled WGS sequence"/>
</dbReference>
<evidence type="ECO:0000313" key="4">
    <source>
        <dbReference type="Proteomes" id="UP000681290"/>
    </source>
</evidence>
<evidence type="ECO:0000313" key="3">
    <source>
        <dbReference type="EMBL" id="GIP59349.1"/>
    </source>
</evidence>
<feature type="domain" description="Peptidase C1A papain C-terminal" evidence="2">
    <location>
        <begin position="30"/>
        <end position="243"/>
    </location>
</feature>
<dbReference type="Pfam" id="PF00112">
    <property type="entry name" value="Peptidase_C1"/>
    <property type="match status" value="1"/>
</dbReference>
<dbReference type="InterPro" id="IPR000668">
    <property type="entry name" value="Peptidase_C1A_C"/>
</dbReference>
<name>A0ABQ4MTU4_9BACL</name>
<dbReference type="InterPro" id="IPR038765">
    <property type="entry name" value="Papain-like_cys_pep_sf"/>
</dbReference>
<evidence type="ECO:0000256" key="1">
    <source>
        <dbReference type="ARBA" id="ARBA00008455"/>
    </source>
</evidence>
<dbReference type="CDD" id="cd02619">
    <property type="entry name" value="Peptidase_C1"/>
    <property type="match status" value="1"/>
</dbReference>